<dbReference type="InterPro" id="IPR051783">
    <property type="entry name" value="NAD(P)-dependent_oxidoreduct"/>
</dbReference>
<gene>
    <name evidence="2" type="ORF">DYU05_13060</name>
</gene>
<dbReference type="Gene3D" id="3.40.50.720">
    <property type="entry name" value="NAD(P)-binding Rossmann-like Domain"/>
    <property type="match status" value="1"/>
</dbReference>
<comment type="caution">
    <text evidence="2">The sequence shown here is derived from an EMBL/GenBank/DDBJ whole genome shotgun (WGS) entry which is preliminary data.</text>
</comment>
<dbReference type="SUPFAM" id="SSF51735">
    <property type="entry name" value="NAD(P)-binding Rossmann-fold domains"/>
    <property type="match status" value="1"/>
</dbReference>
<sequence>MKIFITGVTGYIGQKLALQLAGDGHTIHALVRDQQKGKSLLDHPNILLFTGDILDPDSLLSAMAGCEQVYHLAALASVWHRDPQSFHIINVKGLQNVLDACLQLGITNVLFTSTAGVVGDSVDGKPVCELTNPNPKLETLYEQSKVEAEKLLKSYIPKGIRGIIVNPSRVYGPGILTESNGFTRLMKMYINGQWKIKPCNGKSIGNYVYIDDTINGLIAAMEKAKPGERYLLGGVNATYNDFFGLVDELTGVKRKMYNVPLRVMLFLSRVQVMMAQLFGKQPMITPPFVRKYNKDWIVSSQKAEQEIGYTIMPLREGVSKTLDWLNQPV</sequence>
<evidence type="ECO:0000313" key="2">
    <source>
        <dbReference type="EMBL" id="RFZ83073.1"/>
    </source>
</evidence>
<keyword evidence="3" id="KW-1185">Reference proteome</keyword>
<dbReference type="Pfam" id="PF01370">
    <property type="entry name" value="Epimerase"/>
    <property type="match status" value="1"/>
</dbReference>
<proteinExistence type="predicted"/>
<dbReference type="PANTHER" id="PTHR48079">
    <property type="entry name" value="PROTEIN YEEZ"/>
    <property type="match status" value="1"/>
</dbReference>
<dbReference type="GO" id="GO:0004029">
    <property type="term" value="F:aldehyde dehydrogenase (NAD+) activity"/>
    <property type="evidence" value="ECO:0007669"/>
    <property type="project" value="TreeGrafter"/>
</dbReference>
<feature type="domain" description="NAD-dependent epimerase/dehydratase" evidence="1">
    <location>
        <begin position="3"/>
        <end position="233"/>
    </location>
</feature>
<evidence type="ECO:0000313" key="3">
    <source>
        <dbReference type="Proteomes" id="UP000260823"/>
    </source>
</evidence>
<dbReference type="InterPro" id="IPR001509">
    <property type="entry name" value="Epimerase_deHydtase"/>
</dbReference>
<dbReference type="Proteomes" id="UP000260823">
    <property type="component" value="Unassembled WGS sequence"/>
</dbReference>
<dbReference type="GO" id="GO:0005737">
    <property type="term" value="C:cytoplasm"/>
    <property type="evidence" value="ECO:0007669"/>
    <property type="project" value="TreeGrafter"/>
</dbReference>
<name>A0A3E2NQ25_9SPHI</name>
<dbReference type="OrthoDB" id="9803111at2"/>
<dbReference type="InterPro" id="IPR036291">
    <property type="entry name" value="NAD(P)-bd_dom_sf"/>
</dbReference>
<dbReference type="RefSeq" id="WP_117383548.1">
    <property type="nucleotide sequence ID" value="NZ_QWDE01000002.1"/>
</dbReference>
<dbReference type="EMBL" id="QWDE01000002">
    <property type="protein sequence ID" value="RFZ83073.1"/>
    <property type="molecule type" value="Genomic_DNA"/>
</dbReference>
<dbReference type="AlphaFoldDB" id="A0A3E2NQ25"/>
<evidence type="ECO:0000259" key="1">
    <source>
        <dbReference type="Pfam" id="PF01370"/>
    </source>
</evidence>
<organism evidence="2 3">
    <name type="scientific">Mucilaginibacter terrenus</name>
    <dbReference type="NCBI Taxonomy" id="2482727"/>
    <lineage>
        <taxon>Bacteria</taxon>
        <taxon>Pseudomonadati</taxon>
        <taxon>Bacteroidota</taxon>
        <taxon>Sphingobacteriia</taxon>
        <taxon>Sphingobacteriales</taxon>
        <taxon>Sphingobacteriaceae</taxon>
        <taxon>Mucilaginibacter</taxon>
    </lineage>
</organism>
<accession>A0A3E2NQ25</accession>
<reference evidence="2 3" key="1">
    <citation type="submission" date="2018-08" db="EMBL/GenBank/DDBJ databases">
        <title>Mucilaginibacter terrae sp. nov., isolated from manganese diggings.</title>
        <authorList>
            <person name="Huang Y."/>
            <person name="Zhou Z."/>
        </authorList>
    </citation>
    <scope>NUCLEOTIDE SEQUENCE [LARGE SCALE GENOMIC DNA]</scope>
    <source>
        <strain evidence="2 3">ZH6</strain>
    </source>
</reference>
<dbReference type="PANTHER" id="PTHR48079:SF6">
    <property type="entry name" value="NAD(P)-BINDING DOMAIN-CONTAINING PROTEIN-RELATED"/>
    <property type="match status" value="1"/>
</dbReference>
<protein>
    <submittedName>
        <fullName evidence="2">NAD-dependent epimerase/dehydratase family protein</fullName>
    </submittedName>
</protein>